<dbReference type="SMART" id="SM00736">
    <property type="entry name" value="CADG"/>
    <property type="match status" value="2"/>
</dbReference>
<dbReference type="Gene3D" id="2.60.40.1220">
    <property type="match status" value="1"/>
</dbReference>
<comment type="caution">
    <text evidence="4">The sequence shown here is derived from an EMBL/GenBank/DDBJ whole genome shotgun (WGS) entry which is preliminary data.</text>
</comment>
<dbReference type="GO" id="GO:0016020">
    <property type="term" value="C:membrane"/>
    <property type="evidence" value="ECO:0007669"/>
    <property type="project" value="InterPro"/>
</dbReference>
<dbReference type="InterPro" id="IPR021720">
    <property type="entry name" value="Malectin_dom"/>
</dbReference>
<dbReference type="InterPro" id="IPR022409">
    <property type="entry name" value="PKD/Chitinase_dom"/>
</dbReference>
<dbReference type="Pfam" id="PF17963">
    <property type="entry name" value="Big_9"/>
    <property type="match status" value="4"/>
</dbReference>
<dbReference type="InterPro" id="IPR006626">
    <property type="entry name" value="PbH1"/>
</dbReference>
<dbReference type="NCBIfam" id="NF012211">
    <property type="entry name" value="tand_rpt_95"/>
    <property type="match status" value="4"/>
</dbReference>
<sequence length="2532" mass="259361">MVIEGNRVFDNGGTGINLGGYSEARGNEVWGQDDNGGVGITASGANTLAAGNTVWGSTTGLYALNSGRLEGNRSFANVTGISLGNSAEAWGNHVHGNSGVGLYLSSWQPYAHNNVIEGNGGAGILVSGAAISSDVPRVENNTVIATVADAIVVQGSNNVRIVNNILSVRGSGYALNVASDSQQGFKSDYNLFHLAAGAKLAYWEDRAFANRVDWFYEVGFDRNSLTADPRFVDEGGVDNLVGWNGSTVAGSVRVLDDGDAGYSTSGTWTPGPASGRGGDSQQAVRGAVQGEGSAQASWTFSGLSAGYYRIAVTWPALQGNDNPQGVYTAYDGQTAIGTAGYGQYWAASGGFAEGGTNWVNLGMVRIEGDTLKVVLDNLIGRTAADAIRIERVGGDFGADDNLHLQASSPAIDRGDPLSPSVAEGAPSGGRIDLGAYGNTAQATPSANPVIQVLGPNGLEKIEAGEPVTIDWRSAGLLPYDTVFLLDAGSNVGAGRWLAQGGYRLDPTNYVGSIAAGTAIDLSGVAGREAPDGVYRSYAYAPGGVGSKMAYQIPAADGQYEIVLHFIEPDNVAAGTRSFDIVVNGEVEAAGYDIRTAAGAIRTATTASFMVDAAGGAGINLELINKNASWGAVLSGIELRRLNPQGVANPVVSLEVSLDNGASWTTIATGLGVDRYGQGQTTWVPTAETAGNTALIRATATINPASGPVVVSDVSDEAFLIANGGKVYYVNDASLAGDEYTTAVGDNANSGKSADKPMASLAALLRAYDLNPGDIVHVDSGTYSLATNIVLGEQDSGVVIRGASQPGHATILDRGNTNAGTAVFEFQGADDVRIENVSLTGARIGVWAASGADSDRNTVAASKVYGFTQANTGYGFYIDTGNDAFTIQGSAVHGNRVGVWMSGAGGVIENSQIYGNSQWGIDAYGSTQAQAIQIRNNLVHDNASGGVQANNWVKVSHNEVYSHLTSNVYGISLISANAEASGNLVYRNDSGIYGQNGALIAGNQVFANTRVGIYGVDARISGNRVFSNAIGIHDNRDSLIENNVVYANANTGISVAGAHAAADMVRNNTVYQPVGDAILVTGTNVKLHNNIVWVDAGYGVNVAAGSTATLLADHNLFHTPLAGGRVGLWNGTQQATLAAWRTASGQDAHSLAGNPLFLDIDGADNVLGEKGLITGNGFDDNFGLRANSAAIDAANMYVATAADIEGRPRRDDPSRPNTGDGLPLYVATAGAGSSFVAGGTKLNYRTSDGSTNYTLPFAFTFYGKTYTQVAINVNGFLQFEGPDQSWYGNENSLEGLLRNVRIAPLWDNLNTYSGTDATRDVYADASVAGQVTIRWAAVVEGTANPVNFSVTLFANGSFRFDYGPSANGLTPTVGVSAGNGQTYVLAPYDGQSDLSGMASLTWAPTPGLVYYDIGAYEFQGDSSDATPPRVVSVSNLPADGGSTPAAFSSLQINFSEALDGVSARSPANYELLSAGVDGVFGTSDDSRIALKPGYSFPETNLTLQLPDGPLANGLYRLSVLGVFDTAGNTLDGNNDGTGGDSYVRTFRIDRTGNTPPTATDATTSVAEDGSILITLNGTDPNGDPLAFSLVGQPQHGTLTNFDPVARTVRYTPNAHFNGTDSFRFRVDDGNLGSDEGQVLVNVTPVNDVPTAAGVVTATDEDTAISILLPAQDVETPREQLTFNLGTAPQHGTLTQGADGVWVYTPDADFNGTDSFTYTVTDRGDPDGAGGNAATSAPATVTITVRALNDAPQIAAIPPQTVAEGQTLSLPIPGTDPDGSTLSYSLVGSVPGASINAATGLFSWTPADGALTQSFTVRVSDGTLSTEATFSVTVTNVAPALTVQGGASVNAGTPYAITFGATDPGQDTISAWVVNWGNGQTTTLAGGATGASFTYAQGGNYAITVTATDEDGSYTSAPLALHVVAPNGVPIAGNQSVTLDEDTPRAIVLSVADPDGDVLGFALTTAPLHGTLGAFDPATRTVLYTPAANYHGVDSFSYTVSDGRGGSASATVTIGVTPVNDAPVATDDAYTVTSGQTLTVPVLAGLLANDSDVDGDALVIVGSTAASHGAGTLLPDGSFSYTPTAGFVGTDSFSYTVSDGLSTRTATVSITVSAPPTLKVSTFTQTDSGFTLRFNRAVDASQLNLYTGDPTNLGAADLVLTGPDGKPVSGSLVLDADGAGLTFLRTGGVLASGSYSLSLASRANGFATADGILLDGNGDGTAGDAYLKTFTVAPSSSAVLSVGEIARGPGQALAIAASGFNFPITLDNAAGATRIAFTLRYDPALLNVTGFTGGTLPAGSTVSVDTSVAGQLTVSIVTTAPLGAGRIVLGNLAANVPADAAYGASHLLRLSQVQIDAGARPVRSDDGLHVVAYLGDTSGDAAYSATDVQRLQRVMNRTDTGYAAWPLVDPLLLSDVKADGVLSLADASLLNQQAAGRPQKEIPPIPAPLPTPSLARAAAVAPVAQAAPAASPAPQVAATPAFDFAGAPKAFDLGTSSGIWLDSWVSDAAKSSKKANAWTLTAAPKPSATPTNTH</sequence>
<name>A0A3R8U1Y6_9BURK</name>
<reference evidence="4 5" key="1">
    <citation type="submission" date="2018-12" db="EMBL/GenBank/DDBJ databases">
        <title>The whole draft genome of Aquabacterium sp. SJQ9.</title>
        <authorList>
            <person name="Sun L."/>
            <person name="Gao X."/>
            <person name="Chen W."/>
            <person name="Huang K."/>
        </authorList>
    </citation>
    <scope>NUCLEOTIDE SEQUENCE [LARGE SCALE GENOMIC DNA]</scope>
    <source>
        <strain evidence="4 5">SJQ9</strain>
    </source>
</reference>
<organism evidence="4 5">
    <name type="scientific">Aquabacterium soli</name>
    <dbReference type="NCBI Taxonomy" id="2493092"/>
    <lineage>
        <taxon>Bacteria</taxon>
        <taxon>Pseudomonadati</taxon>
        <taxon>Pseudomonadota</taxon>
        <taxon>Betaproteobacteria</taxon>
        <taxon>Burkholderiales</taxon>
        <taxon>Aquabacterium</taxon>
    </lineage>
</organism>
<gene>
    <name evidence="4" type="ORF">EIP75_17540</name>
</gene>
<dbReference type="Gene3D" id="2.60.40.2810">
    <property type="match status" value="2"/>
</dbReference>
<dbReference type="SUPFAM" id="SSF49299">
    <property type="entry name" value="PKD domain"/>
    <property type="match status" value="1"/>
</dbReference>
<protein>
    <submittedName>
        <fullName evidence="4">Tandem-95 repeat protein</fullName>
    </submittedName>
</protein>
<keyword evidence="1" id="KW-0732">Signal</keyword>
<dbReference type="CDD" id="cd00146">
    <property type="entry name" value="PKD"/>
    <property type="match status" value="1"/>
</dbReference>
<accession>A0A3R8U1Y6</accession>
<evidence type="ECO:0000313" key="5">
    <source>
        <dbReference type="Proteomes" id="UP000269265"/>
    </source>
</evidence>
<dbReference type="Pfam" id="PF18911">
    <property type="entry name" value="PKD_4"/>
    <property type="match status" value="1"/>
</dbReference>
<dbReference type="Proteomes" id="UP000269265">
    <property type="component" value="Unassembled WGS sequence"/>
</dbReference>
<feature type="domain" description="PKD" evidence="3">
    <location>
        <begin position="1855"/>
        <end position="1928"/>
    </location>
</feature>
<dbReference type="InterPro" id="IPR000601">
    <property type="entry name" value="PKD_dom"/>
</dbReference>
<keyword evidence="5" id="KW-1185">Reference proteome</keyword>
<dbReference type="InterPro" id="IPR011050">
    <property type="entry name" value="Pectin_lyase_fold/virulence"/>
</dbReference>
<dbReference type="Gene3D" id="2.60.40.10">
    <property type="entry name" value="Immunoglobulins"/>
    <property type="match status" value="2"/>
</dbReference>
<dbReference type="InterPro" id="IPR035986">
    <property type="entry name" value="PKD_dom_sf"/>
</dbReference>
<dbReference type="Gene3D" id="2.60.40.680">
    <property type="match status" value="1"/>
</dbReference>
<dbReference type="PANTHER" id="PTHR22990">
    <property type="entry name" value="F-BOX ONLY PROTEIN"/>
    <property type="match status" value="1"/>
</dbReference>
<evidence type="ECO:0000313" key="4">
    <source>
        <dbReference type="EMBL" id="RRS02949.1"/>
    </source>
</evidence>
<dbReference type="Pfam" id="PF11721">
    <property type="entry name" value="Malectin"/>
    <property type="match status" value="1"/>
</dbReference>
<dbReference type="PROSITE" id="PS50093">
    <property type="entry name" value="PKD"/>
    <property type="match status" value="1"/>
</dbReference>
<dbReference type="InterPro" id="IPR006644">
    <property type="entry name" value="Cadg"/>
</dbReference>
<dbReference type="InterPro" id="IPR051550">
    <property type="entry name" value="SCF-Subunits/Alg-Epimerases"/>
</dbReference>
<dbReference type="RefSeq" id="WP_125244585.1">
    <property type="nucleotide sequence ID" value="NZ_RSED01000016.1"/>
</dbReference>
<dbReference type="Gene3D" id="2.160.20.10">
    <property type="entry name" value="Single-stranded right-handed beta-helix, Pectin lyase-like"/>
    <property type="match status" value="3"/>
</dbReference>
<proteinExistence type="predicted"/>
<dbReference type="SUPFAM" id="SSF49313">
    <property type="entry name" value="Cadherin-like"/>
    <property type="match status" value="2"/>
</dbReference>
<dbReference type="Pfam" id="PF13229">
    <property type="entry name" value="Beta_helix"/>
    <property type="match status" value="2"/>
</dbReference>
<dbReference type="InterPro" id="IPR013783">
    <property type="entry name" value="Ig-like_fold"/>
</dbReference>
<dbReference type="InterPro" id="IPR015919">
    <property type="entry name" value="Cadherin-like_sf"/>
</dbReference>
<evidence type="ECO:0000259" key="3">
    <source>
        <dbReference type="PROSITE" id="PS50093"/>
    </source>
</evidence>
<dbReference type="Gene3D" id="2.60.40.3440">
    <property type="match status" value="2"/>
</dbReference>
<dbReference type="PANTHER" id="PTHR22990:SF15">
    <property type="entry name" value="F-BOX ONLY PROTEIN 10"/>
    <property type="match status" value="1"/>
</dbReference>
<dbReference type="Gene3D" id="2.60.120.430">
    <property type="entry name" value="Galactose-binding lectin"/>
    <property type="match status" value="1"/>
</dbReference>
<dbReference type="InterPro" id="IPR014755">
    <property type="entry name" value="Cu-Rt/internalin_Ig-like"/>
</dbReference>
<evidence type="ECO:0000256" key="2">
    <source>
        <dbReference type="ARBA" id="ARBA00022737"/>
    </source>
</evidence>
<evidence type="ECO:0000256" key="1">
    <source>
        <dbReference type="ARBA" id="ARBA00022729"/>
    </source>
</evidence>
<keyword evidence="2" id="KW-0677">Repeat</keyword>
<dbReference type="SMART" id="SM00089">
    <property type="entry name" value="PKD"/>
    <property type="match status" value="1"/>
</dbReference>
<dbReference type="InterPro" id="IPR012334">
    <property type="entry name" value="Pectin_lyas_fold"/>
</dbReference>
<dbReference type="EMBL" id="RSED01000016">
    <property type="protein sequence ID" value="RRS02949.1"/>
    <property type="molecule type" value="Genomic_DNA"/>
</dbReference>
<dbReference type="OrthoDB" id="4648428at2"/>
<dbReference type="SUPFAM" id="SSF51126">
    <property type="entry name" value="Pectin lyase-like"/>
    <property type="match status" value="2"/>
</dbReference>
<dbReference type="SMART" id="SM00710">
    <property type="entry name" value="PbH1"/>
    <property type="match status" value="15"/>
</dbReference>
<dbReference type="InterPro" id="IPR039448">
    <property type="entry name" value="Beta_helix"/>
</dbReference>
<dbReference type="GO" id="GO:0005509">
    <property type="term" value="F:calcium ion binding"/>
    <property type="evidence" value="ECO:0007669"/>
    <property type="project" value="InterPro"/>
</dbReference>
<dbReference type="Pfam" id="PF05345">
    <property type="entry name" value="He_PIG"/>
    <property type="match status" value="1"/>
</dbReference>